<dbReference type="InterPro" id="IPR010998">
    <property type="entry name" value="Integrase_recombinase_N"/>
</dbReference>
<sequence length="298" mass="34552">MKWEHSIKDFLTYSRLERSLADNTIKAYKRDLEKFTTWLTDHKISQSPTHITTNTIRDYIYELAKNVSARSQARALSSLKAFYNYLILEDYRKDNPLELIESPKIGRKLPDTLSTSEIDTLINSIDRSTPQGERNRAILETLYGCGLRVSELITLKISDLFFEEGFIKVTGKGDKQRFIPIGEFTINVINLYRDEIRCHIPIKPQHTDTLFLNRRGAGLTRAMIFHIIKELKIKASITKKISPHTFRHSFATHLLENGADLRSIQMMLGHESITTTEIYMHVDRAHLTKIMEKHHPRA</sequence>
<dbReference type="NCBIfam" id="NF040815">
    <property type="entry name" value="recomb_XerA_Arch"/>
    <property type="match status" value="1"/>
</dbReference>
<dbReference type="GO" id="GO:0006313">
    <property type="term" value="P:DNA transposition"/>
    <property type="evidence" value="ECO:0007669"/>
    <property type="project" value="UniProtKB-UniRule"/>
</dbReference>
<dbReference type="InterPro" id="IPR002104">
    <property type="entry name" value="Integrase_catalytic"/>
</dbReference>
<dbReference type="Proteomes" id="UP000029647">
    <property type="component" value="Unassembled WGS sequence"/>
</dbReference>
<evidence type="ECO:0000259" key="12">
    <source>
        <dbReference type="PROSITE" id="PS51900"/>
    </source>
</evidence>
<comment type="subunit">
    <text evidence="10">Forms a cyclic heterotetrameric complex composed of two molecules of XerC and two molecules of XerD.</text>
</comment>
<evidence type="ECO:0000256" key="10">
    <source>
        <dbReference type="HAMAP-Rule" id="MF_01808"/>
    </source>
</evidence>
<gene>
    <name evidence="10" type="primary">xerC</name>
    <name evidence="13" type="ORF">JCM19275_878</name>
</gene>
<dbReference type="AlphaFoldDB" id="A0A090WHF6"/>
<dbReference type="GO" id="GO:0007059">
    <property type="term" value="P:chromosome segregation"/>
    <property type="evidence" value="ECO:0007669"/>
    <property type="project" value="UniProtKB-UniRule"/>
</dbReference>
<accession>A0A090WHF6</accession>
<dbReference type="PROSITE" id="PS51898">
    <property type="entry name" value="TYR_RECOMBINASE"/>
    <property type="match status" value="1"/>
</dbReference>
<evidence type="ECO:0000256" key="9">
    <source>
        <dbReference type="ARBA" id="ARBA00023306"/>
    </source>
</evidence>
<dbReference type="InterPro" id="IPR011932">
    <property type="entry name" value="Recomb_XerD"/>
</dbReference>
<keyword evidence="5 10" id="KW-0159">Chromosome partition</keyword>
<dbReference type="PROSITE" id="PS51900">
    <property type="entry name" value="CB"/>
    <property type="match status" value="1"/>
</dbReference>
<keyword evidence="3 10" id="KW-0963">Cytoplasm</keyword>
<comment type="caution">
    <text evidence="13">The sequence shown here is derived from an EMBL/GenBank/DDBJ whole genome shotgun (WGS) entry which is preliminary data.</text>
</comment>
<evidence type="ECO:0000259" key="11">
    <source>
        <dbReference type="PROSITE" id="PS51898"/>
    </source>
</evidence>
<evidence type="ECO:0000256" key="8">
    <source>
        <dbReference type="ARBA" id="ARBA00023172"/>
    </source>
</evidence>
<dbReference type="CDD" id="cd00798">
    <property type="entry name" value="INT_XerDC_C"/>
    <property type="match status" value="1"/>
</dbReference>
<proteinExistence type="inferred from homology"/>
<dbReference type="GO" id="GO:0009037">
    <property type="term" value="F:tyrosine-based site-specific recombinase activity"/>
    <property type="evidence" value="ECO:0007669"/>
    <property type="project" value="UniProtKB-UniRule"/>
</dbReference>
<dbReference type="EMBL" id="BBNT01000003">
    <property type="protein sequence ID" value="GAL74839.1"/>
    <property type="molecule type" value="Genomic_DNA"/>
</dbReference>
<evidence type="ECO:0000256" key="1">
    <source>
        <dbReference type="ARBA" id="ARBA00004496"/>
    </source>
</evidence>
<name>A0A090WHF6_NONUL</name>
<evidence type="ECO:0000256" key="5">
    <source>
        <dbReference type="ARBA" id="ARBA00022829"/>
    </source>
</evidence>
<comment type="subcellular location">
    <subcellularLocation>
        <location evidence="1 10">Cytoplasm</location>
    </subcellularLocation>
</comment>
<dbReference type="NCBIfam" id="NF001399">
    <property type="entry name" value="PRK00283.1"/>
    <property type="match status" value="1"/>
</dbReference>
<dbReference type="PANTHER" id="PTHR30349:SF81">
    <property type="entry name" value="TYROSINE RECOMBINASE XERC"/>
    <property type="match status" value="1"/>
</dbReference>
<dbReference type="Gene3D" id="1.10.150.130">
    <property type="match status" value="1"/>
</dbReference>
<dbReference type="GO" id="GO:0051301">
    <property type="term" value="P:cell division"/>
    <property type="evidence" value="ECO:0007669"/>
    <property type="project" value="UniProtKB-KW"/>
</dbReference>
<keyword evidence="7 10" id="KW-0238">DNA-binding</keyword>
<feature type="domain" description="Tyr recombinase" evidence="11">
    <location>
        <begin position="108"/>
        <end position="292"/>
    </location>
</feature>
<keyword evidence="8 10" id="KW-0233">DNA recombination</keyword>
<dbReference type="InterPro" id="IPR013762">
    <property type="entry name" value="Integrase-like_cat_sf"/>
</dbReference>
<keyword evidence="6 10" id="KW-0229">DNA integration</keyword>
<dbReference type="Pfam" id="PF02899">
    <property type="entry name" value="Phage_int_SAM_1"/>
    <property type="match status" value="1"/>
</dbReference>
<dbReference type="HAMAP" id="MF_01808">
    <property type="entry name" value="Recomb_XerC_XerD"/>
    <property type="match status" value="1"/>
</dbReference>
<dbReference type="InterPro" id="IPR023009">
    <property type="entry name" value="Tyrosine_recombinase_XerC/XerD"/>
</dbReference>
<dbReference type="NCBIfam" id="TIGR02225">
    <property type="entry name" value="recomb_XerD"/>
    <property type="match status" value="1"/>
</dbReference>
<protein>
    <recommendedName>
        <fullName evidence="10">Tyrosine recombinase XerC</fullName>
    </recommendedName>
</protein>
<dbReference type="InterPro" id="IPR050090">
    <property type="entry name" value="Tyrosine_recombinase_XerCD"/>
</dbReference>
<comment type="function">
    <text evidence="10">Site-specific tyrosine recombinase, which acts by catalyzing the cutting and rejoining of the recombining DNA molecules. The XerC-XerD complex is essential to convert dimers of the bacterial chromosome into monomers to permit their segregation at cell division. It also contributes to the segregational stability of plasmids.</text>
</comment>
<dbReference type="Pfam" id="PF00589">
    <property type="entry name" value="Phage_integrase"/>
    <property type="match status" value="1"/>
</dbReference>
<feature type="active site" evidence="10">
    <location>
        <position position="270"/>
    </location>
</feature>
<keyword evidence="9 10" id="KW-0131">Cell cycle</keyword>
<feature type="active site" evidence="10">
    <location>
        <position position="244"/>
    </location>
</feature>
<dbReference type="Gene3D" id="1.10.443.10">
    <property type="entry name" value="Intergrase catalytic core"/>
    <property type="match status" value="1"/>
</dbReference>
<comment type="similarity">
    <text evidence="10">Belongs to the 'phage' integrase family. XerC subfamily.</text>
</comment>
<evidence type="ECO:0000313" key="13">
    <source>
        <dbReference type="EMBL" id="GAL74839.1"/>
    </source>
</evidence>
<keyword evidence="4 10" id="KW-0132">Cell division</keyword>
<feature type="domain" description="Core-binding (CB)" evidence="12">
    <location>
        <begin position="1"/>
        <end position="87"/>
    </location>
</feature>
<dbReference type="PANTHER" id="PTHR30349">
    <property type="entry name" value="PHAGE INTEGRASE-RELATED"/>
    <property type="match status" value="1"/>
</dbReference>
<dbReference type="SUPFAM" id="SSF56349">
    <property type="entry name" value="DNA breaking-rejoining enzymes"/>
    <property type="match status" value="1"/>
</dbReference>
<evidence type="ECO:0000256" key="2">
    <source>
        <dbReference type="ARBA" id="ARBA00010450"/>
    </source>
</evidence>
<evidence type="ECO:0000256" key="7">
    <source>
        <dbReference type="ARBA" id="ARBA00023125"/>
    </source>
</evidence>
<dbReference type="InterPro" id="IPR044068">
    <property type="entry name" value="CB"/>
</dbReference>
<evidence type="ECO:0000256" key="3">
    <source>
        <dbReference type="ARBA" id="ARBA00022490"/>
    </source>
</evidence>
<reference evidence="13 14" key="1">
    <citation type="journal article" date="2014" name="Genome Announc.">
        <title>Draft Genome Sequences of Marine Flavobacterium Nonlabens Strains NR17, NR24, NR27, NR32, NR33, and Ara13.</title>
        <authorList>
            <person name="Nakanishi M."/>
            <person name="Meirelles P."/>
            <person name="Suzuki R."/>
            <person name="Takatani N."/>
            <person name="Mino S."/>
            <person name="Suda W."/>
            <person name="Oshima K."/>
            <person name="Hattori M."/>
            <person name="Ohkuma M."/>
            <person name="Hosokawa M."/>
            <person name="Miyashita K."/>
            <person name="Thompson F.L."/>
            <person name="Niwa A."/>
            <person name="Sawabe T."/>
            <person name="Sawabe T."/>
        </authorList>
    </citation>
    <scope>NUCLEOTIDE SEQUENCE [LARGE SCALE GENOMIC DNA]</scope>
    <source>
        <strain evidence="14">JCM19275</strain>
    </source>
</reference>
<dbReference type="GO" id="GO:0005737">
    <property type="term" value="C:cytoplasm"/>
    <property type="evidence" value="ECO:0007669"/>
    <property type="project" value="UniProtKB-SubCell"/>
</dbReference>
<feature type="active site" evidence="10">
    <location>
        <position position="172"/>
    </location>
</feature>
<feature type="active site" evidence="10">
    <location>
        <position position="148"/>
    </location>
</feature>
<comment type="similarity">
    <text evidence="2">Belongs to the 'phage' integrase family. XerD subfamily.</text>
</comment>
<dbReference type="GO" id="GO:0003677">
    <property type="term" value="F:DNA binding"/>
    <property type="evidence" value="ECO:0007669"/>
    <property type="project" value="UniProtKB-UniRule"/>
</dbReference>
<feature type="active site" description="O-(3'-phospho-DNA)-tyrosine intermediate" evidence="10">
    <location>
        <position position="279"/>
    </location>
</feature>
<evidence type="ECO:0000313" key="14">
    <source>
        <dbReference type="Proteomes" id="UP000029647"/>
    </source>
</evidence>
<evidence type="ECO:0000256" key="6">
    <source>
        <dbReference type="ARBA" id="ARBA00022908"/>
    </source>
</evidence>
<organism evidence="13 14">
    <name type="scientific">Nonlabens ulvanivorans</name>
    <name type="common">Persicivirga ulvanivorans</name>
    <dbReference type="NCBI Taxonomy" id="906888"/>
    <lineage>
        <taxon>Bacteria</taxon>
        <taxon>Pseudomonadati</taxon>
        <taxon>Bacteroidota</taxon>
        <taxon>Flavobacteriia</taxon>
        <taxon>Flavobacteriales</taxon>
        <taxon>Flavobacteriaceae</taxon>
        <taxon>Nonlabens</taxon>
    </lineage>
</organism>
<dbReference type="InterPro" id="IPR011010">
    <property type="entry name" value="DNA_brk_join_enz"/>
</dbReference>
<dbReference type="InterPro" id="IPR004107">
    <property type="entry name" value="Integrase_SAM-like_N"/>
</dbReference>
<feature type="active site" evidence="10">
    <location>
        <position position="247"/>
    </location>
</feature>
<evidence type="ECO:0000256" key="4">
    <source>
        <dbReference type="ARBA" id="ARBA00022618"/>
    </source>
</evidence>